<dbReference type="InterPro" id="IPR037521">
    <property type="entry name" value="FLCN/SMCR8_DENN"/>
</dbReference>
<dbReference type="EMBL" id="OE003706">
    <property type="protein sequence ID" value="CAD7460446.1"/>
    <property type="molecule type" value="Genomic_DNA"/>
</dbReference>
<sequence>MAFELGRSDIEEVNPHLCGGRVENHLGKTTPSSPDQHLNLDLPVLGSLNQHEKSVLGHRGGLHLWFTWILRAGSTRMVEYVAEGLPTMNVSLDWEQQEETAEGFTVISTTPLNTSVNELEASSSCEVTKVLLFVENVREFRQLLGHEEFLSLAYNLMVGHQVVVRGCPSELVTSIIKCLKVLVPRHCYRAVTHSDTYLELTECNLLGLEPQVAVPQPSATVLRLDILQPQNEDHQQNIKMYTFKIKWGGSMPTKCKPMMF</sequence>
<dbReference type="GO" id="GO:0000122">
    <property type="term" value="P:negative regulation of transcription by RNA polymerase II"/>
    <property type="evidence" value="ECO:0007669"/>
    <property type="project" value="TreeGrafter"/>
</dbReference>
<feature type="domain" description="UDENN FLCN/SMCR8-type" evidence="1">
    <location>
        <begin position="1"/>
        <end position="260"/>
    </location>
</feature>
<organism evidence="2">
    <name type="scientific">Timema tahoe</name>
    <dbReference type="NCBI Taxonomy" id="61484"/>
    <lineage>
        <taxon>Eukaryota</taxon>
        <taxon>Metazoa</taxon>
        <taxon>Ecdysozoa</taxon>
        <taxon>Arthropoda</taxon>
        <taxon>Hexapoda</taxon>
        <taxon>Insecta</taxon>
        <taxon>Pterygota</taxon>
        <taxon>Neoptera</taxon>
        <taxon>Polyneoptera</taxon>
        <taxon>Phasmatodea</taxon>
        <taxon>Timematodea</taxon>
        <taxon>Timematoidea</taxon>
        <taxon>Timematidae</taxon>
        <taxon>Timema</taxon>
    </lineage>
</organism>
<dbReference type="PANTHER" id="PTHR31441">
    <property type="entry name" value="FOLLICULIN FAMILY MEMBER"/>
    <property type="match status" value="1"/>
</dbReference>
<proteinExistence type="predicted"/>
<accession>A0A7R9IL85</accession>
<dbReference type="GO" id="GO:1904263">
    <property type="term" value="P:positive regulation of TORC1 signaling"/>
    <property type="evidence" value="ECO:0007669"/>
    <property type="project" value="TreeGrafter"/>
</dbReference>
<protein>
    <recommendedName>
        <fullName evidence="1">UDENN FLCN/SMCR8-type domain-containing protein</fullName>
    </recommendedName>
</protein>
<dbReference type="GO" id="GO:0005096">
    <property type="term" value="F:GTPase activator activity"/>
    <property type="evidence" value="ECO:0007669"/>
    <property type="project" value="TreeGrafter"/>
</dbReference>
<dbReference type="PANTHER" id="PTHR31441:SF2">
    <property type="entry name" value="FOLLICULIN"/>
    <property type="match status" value="1"/>
</dbReference>
<dbReference type="PROSITE" id="PS51834">
    <property type="entry name" value="DENN_FLCN_SMCR8"/>
    <property type="match status" value="1"/>
</dbReference>
<dbReference type="InterPro" id="IPR021713">
    <property type="entry name" value="Folliculin"/>
</dbReference>
<gene>
    <name evidence="2" type="ORF">TTEB3V08_LOCUS8376</name>
</gene>
<dbReference type="Pfam" id="PF16692">
    <property type="entry name" value="Folliculin_C"/>
    <property type="match status" value="1"/>
</dbReference>
<dbReference type="Gene3D" id="3.40.50.12430">
    <property type="match status" value="1"/>
</dbReference>
<dbReference type="InterPro" id="IPR032035">
    <property type="entry name" value="Folliculin_DENN"/>
</dbReference>
<name>A0A7R9IL85_9NEOP</name>
<dbReference type="GO" id="GO:0005829">
    <property type="term" value="C:cytosol"/>
    <property type="evidence" value="ECO:0007669"/>
    <property type="project" value="TreeGrafter"/>
</dbReference>
<reference evidence="2" key="1">
    <citation type="submission" date="2020-11" db="EMBL/GenBank/DDBJ databases">
        <authorList>
            <person name="Tran Van P."/>
        </authorList>
    </citation>
    <scope>NUCLEOTIDE SEQUENCE</scope>
</reference>
<evidence type="ECO:0000313" key="2">
    <source>
        <dbReference type="EMBL" id="CAD7460446.1"/>
    </source>
</evidence>
<evidence type="ECO:0000259" key="1">
    <source>
        <dbReference type="PROSITE" id="PS51834"/>
    </source>
</evidence>
<dbReference type="AlphaFoldDB" id="A0A7R9IL85"/>